<evidence type="ECO:0000313" key="1">
    <source>
        <dbReference type="EMBL" id="KZP08501.1"/>
    </source>
</evidence>
<dbReference type="Proteomes" id="UP000076532">
    <property type="component" value="Unassembled WGS sequence"/>
</dbReference>
<protein>
    <submittedName>
        <fullName evidence="1">Uncharacterized protein</fullName>
    </submittedName>
</protein>
<gene>
    <name evidence="1" type="ORF">FIBSPDRAFT_874535</name>
</gene>
<proteinExistence type="predicted"/>
<name>A0A165XFQ0_9AGAM</name>
<evidence type="ECO:0000313" key="2">
    <source>
        <dbReference type="Proteomes" id="UP000076532"/>
    </source>
</evidence>
<accession>A0A165XFQ0</accession>
<dbReference type="AlphaFoldDB" id="A0A165XFQ0"/>
<organism evidence="1 2">
    <name type="scientific">Athelia psychrophila</name>
    <dbReference type="NCBI Taxonomy" id="1759441"/>
    <lineage>
        <taxon>Eukaryota</taxon>
        <taxon>Fungi</taxon>
        <taxon>Dikarya</taxon>
        <taxon>Basidiomycota</taxon>
        <taxon>Agaricomycotina</taxon>
        <taxon>Agaricomycetes</taxon>
        <taxon>Agaricomycetidae</taxon>
        <taxon>Atheliales</taxon>
        <taxon>Atheliaceae</taxon>
        <taxon>Athelia</taxon>
    </lineage>
</organism>
<keyword evidence="2" id="KW-1185">Reference proteome</keyword>
<reference evidence="1 2" key="1">
    <citation type="journal article" date="2016" name="Mol. Biol. Evol.">
        <title>Comparative Genomics of Early-Diverging Mushroom-Forming Fungi Provides Insights into the Origins of Lignocellulose Decay Capabilities.</title>
        <authorList>
            <person name="Nagy L.G."/>
            <person name="Riley R."/>
            <person name="Tritt A."/>
            <person name="Adam C."/>
            <person name="Daum C."/>
            <person name="Floudas D."/>
            <person name="Sun H."/>
            <person name="Yadav J.S."/>
            <person name="Pangilinan J."/>
            <person name="Larsson K.H."/>
            <person name="Matsuura K."/>
            <person name="Barry K."/>
            <person name="Labutti K."/>
            <person name="Kuo R."/>
            <person name="Ohm R.A."/>
            <person name="Bhattacharya S.S."/>
            <person name="Shirouzu T."/>
            <person name="Yoshinaga Y."/>
            <person name="Martin F.M."/>
            <person name="Grigoriev I.V."/>
            <person name="Hibbett D.S."/>
        </authorList>
    </citation>
    <scope>NUCLEOTIDE SEQUENCE [LARGE SCALE GENOMIC DNA]</scope>
    <source>
        <strain evidence="1 2">CBS 109695</strain>
    </source>
</reference>
<sequence>MNLPLSPCPYIRPAGYQSSRSSPHQYPHVLPSICRDLCLTSNICPFHACEAILRACRSQPRAGEDLSAL</sequence>
<dbReference type="EMBL" id="KV417720">
    <property type="protein sequence ID" value="KZP08501.1"/>
    <property type="molecule type" value="Genomic_DNA"/>
</dbReference>